<dbReference type="AlphaFoldDB" id="A0AAN3BPU1"/>
<name>A0AAN3BPU1_LISMN</name>
<accession>A0AAN3BPU1</accession>
<protein>
    <submittedName>
        <fullName evidence="1">Uncharacterized protein</fullName>
    </submittedName>
</protein>
<comment type="caution">
    <text evidence="1">The sequence shown here is derived from an EMBL/GenBank/DDBJ whole genome shotgun (WGS) entry which is preliminary data.</text>
</comment>
<gene>
    <name evidence="1" type="ORF">CAC64_06470</name>
</gene>
<evidence type="ECO:0000313" key="1">
    <source>
        <dbReference type="EMBL" id="EAG4183957.1"/>
    </source>
</evidence>
<dbReference type="EMBL" id="AABBWO010000003">
    <property type="protein sequence ID" value="EAG4183957.1"/>
    <property type="molecule type" value="Genomic_DNA"/>
</dbReference>
<dbReference type="Proteomes" id="UP000531172">
    <property type="component" value="Unassembled WGS sequence"/>
</dbReference>
<sequence length="81" mass="8950">MAPDTPEIRAQLNTRAQEIAKSKGYVPGTKDYSAFMKKYIQPRNIPPTVIEDAISNGVKTSGNQLNTWKFEAGDVITVIPK</sequence>
<proteinExistence type="predicted"/>
<reference evidence="1 2" key="1">
    <citation type="submission" date="2018-06" db="EMBL/GenBank/DDBJ databases">
        <authorList>
            <consortium name="PulseNet: The National Subtyping Network for Foodborne Disease Surveillance"/>
            <person name="Tarr C.L."/>
            <person name="Trees E."/>
            <person name="Katz L.S."/>
            <person name="Carleton-Romer H.A."/>
            <person name="Stroika S."/>
            <person name="Kucerova Z."/>
            <person name="Roache K.F."/>
            <person name="Sabol A.L."/>
            <person name="Besser J."/>
            <person name="Gerner-Smidt P."/>
        </authorList>
    </citation>
    <scope>NUCLEOTIDE SEQUENCE [LARGE SCALE GENOMIC DNA]</scope>
    <source>
        <strain evidence="1 2">PNUSAL003001</strain>
    </source>
</reference>
<evidence type="ECO:0000313" key="2">
    <source>
        <dbReference type="Proteomes" id="UP000531172"/>
    </source>
</evidence>
<organism evidence="1 2">
    <name type="scientific">Listeria monocytogenes</name>
    <dbReference type="NCBI Taxonomy" id="1639"/>
    <lineage>
        <taxon>Bacteria</taxon>
        <taxon>Bacillati</taxon>
        <taxon>Bacillota</taxon>
        <taxon>Bacilli</taxon>
        <taxon>Bacillales</taxon>
        <taxon>Listeriaceae</taxon>
        <taxon>Listeria</taxon>
    </lineage>
</organism>